<evidence type="ECO:0000313" key="3">
    <source>
        <dbReference type="Proteomes" id="UP000244896"/>
    </source>
</evidence>
<evidence type="ECO:0000256" key="1">
    <source>
        <dbReference type="SAM" id="MobiDB-lite"/>
    </source>
</evidence>
<dbReference type="InterPro" id="IPR013783">
    <property type="entry name" value="Ig-like_fold"/>
</dbReference>
<dbReference type="Proteomes" id="UP000244896">
    <property type="component" value="Chromosome"/>
</dbReference>
<name>A0A2U8DYP8_9BACT</name>
<reference evidence="2 3" key="1">
    <citation type="journal article" date="2018" name="Syst. Appl. Microbiol.">
        <title>Ereboglobus luteus gen. nov. sp. nov. from cockroach guts, and new insights into the oxygen relationship of the genera Opitutus and Didymococcus (Verrucomicrobia: Opitutaceae).</title>
        <authorList>
            <person name="Tegtmeier D."/>
            <person name="Belitz A."/>
            <person name="Radek R."/>
            <person name="Heimerl T."/>
            <person name="Brune A."/>
        </authorList>
    </citation>
    <scope>NUCLEOTIDE SEQUENCE [LARGE SCALE GENOMIC DNA]</scope>
    <source>
        <strain evidence="2 3">Ho45</strain>
    </source>
</reference>
<sequence length="237" mass="24586">MVATEYPTGYSASPLPADLSIASASGLISGTILSSGTSIIELGATNAVGTGTATLTLSAYSVPVITSATTATALVDEPFSYTLTATGEPTTFAATGLPSGLSFDSETREISGTPTVTGTSNITLTASNLVGSDTKTLELTVYSLAPAITSELVVTGTLGQPFDYQITATNTPTSFAAEPLPEGFPSTPAVASPARSPPPRHPCHAHREQQLRRRHCHARDLHHRPCRGGHARLDRLR</sequence>
<organism evidence="2 3">
    <name type="scientific">Ereboglobus luteus</name>
    <dbReference type="NCBI Taxonomy" id="1796921"/>
    <lineage>
        <taxon>Bacteria</taxon>
        <taxon>Pseudomonadati</taxon>
        <taxon>Verrucomicrobiota</taxon>
        <taxon>Opitutia</taxon>
        <taxon>Opitutales</taxon>
        <taxon>Opitutaceae</taxon>
        <taxon>Ereboglobus</taxon>
    </lineage>
</organism>
<dbReference type="AlphaFoldDB" id="A0A2U8DYP8"/>
<keyword evidence="3" id="KW-1185">Reference proteome</keyword>
<dbReference type="EMBL" id="CP023004">
    <property type="protein sequence ID" value="AWI07858.1"/>
    <property type="molecule type" value="Genomic_DNA"/>
</dbReference>
<dbReference type="GO" id="GO:0005509">
    <property type="term" value="F:calcium ion binding"/>
    <property type="evidence" value="ECO:0007669"/>
    <property type="project" value="InterPro"/>
</dbReference>
<feature type="region of interest" description="Disordered" evidence="1">
    <location>
        <begin position="186"/>
        <end position="209"/>
    </location>
</feature>
<dbReference type="GO" id="GO:0016020">
    <property type="term" value="C:membrane"/>
    <property type="evidence" value="ECO:0007669"/>
    <property type="project" value="InterPro"/>
</dbReference>
<dbReference type="Gene3D" id="2.60.40.10">
    <property type="entry name" value="Immunoglobulins"/>
    <property type="match status" value="3"/>
</dbReference>
<dbReference type="OrthoDB" id="9777593at2"/>
<proteinExistence type="predicted"/>
<evidence type="ECO:0000313" key="2">
    <source>
        <dbReference type="EMBL" id="AWI07858.1"/>
    </source>
</evidence>
<gene>
    <name evidence="2" type="ORF">CKA38_00035</name>
</gene>
<evidence type="ECO:0008006" key="4">
    <source>
        <dbReference type="Google" id="ProtNLM"/>
    </source>
</evidence>
<dbReference type="InterPro" id="IPR015919">
    <property type="entry name" value="Cadherin-like_sf"/>
</dbReference>
<dbReference type="Pfam" id="PF05345">
    <property type="entry name" value="He_PIG"/>
    <property type="match status" value="1"/>
</dbReference>
<protein>
    <recommendedName>
        <fullName evidence="4">Dystroglycan-type cadherin-like domain-containing protein</fullName>
    </recommendedName>
</protein>
<accession>A0A2U8DYP8</accession>
<dbReference type="KEGG" id="elut:CKA38_00035"/>
<dbReference type="SUPFAM" id="SSF49313">
    <property type="entry name" value="Cadherin-like"/>
    <property type="match status" value="1"/>
</dbReference>